<name>A0A0F9KWF0_9ZZZZ</name>
<gene>
    <name evidence="1" type="ORF">LCGC14_1653440</name>
</gene>
<sequence length="42" mass="4861">MSKRNKTEIRDMVKDELLELSKVTDVSESMRKFEEVDGKSDG</sequence>
<accession>A0A0F9KWF0</accession>
<protein>
    <submittedName>
        <fullName evidence="1">Uncharacterized protein</fullName>
    </submittedName>
</protein>
<proteinExistence type="predicted"/>
<organism evidence="1">
    <name type="scientific">marine sediment metagenome</name>
    <dbReference type="NCBI Taxonomy" id="412755"/>
    <lineage>
        <taxon>unclassified sequences</taxon>
        <taxon>metagenomes</taxon>
        <taxon>ecological metagenomes</taxon>
    </lineage>
</organism>
<dbReference type="AlphaFoldDB" id="A0A0F9KWF0"/>
<comment type="caution">
    <text evidence="1">The sequence shown here is derived from an EMBL/GenBank/DDBJ whole genome shotgun (WGS) entry which is preliminary data.</text>
</comment>
<reference evidence="1" key="1">
    <citation type="journal article" date="2015" name="Nature">
        <title>Complex archaea that bridge the gap between prokaryotes and eukaryotes.</title>
        <authorList>
            <person name="Spang A."/>
            <person name="Saw J.H."/>
            <person name="Jorgensen S.L."/>
            <person name="Zaremba-Niedzwiedzka K."/>
            <person name="Martijn J."/>
            <person name="Lind A.E."/>
            <person name="van Eijk R."/>
            <person name="Schleper C."/>
            <person name="Guy L."/>
            <person name="Ettema T.J."/>
        </authorList>
    </citation>
    <scope>NUCLEOTIDE SEQUENCE</scope>
</reference>
<evidence type="ECO:0000313" key="1">
    <source>
        <dbReference type="EMBL" id="KKM19650.1"/>
    </source>
</evidence>
<dbReference type="EMBL" id="LAZR01013939">
    <property type="protein sequence ID" value="KKM19650.1"/>
    <property type="molecule type" value="Genomic_DNA"/>
</dbReference>